<comment type="caution">
    <text evidence="1">The sequence shown here is derived from an EMBL/GenBank/DDBJ whole genome shotgun (WGS) entry which is preliminary data.</text>
</comment>
<dbReference type="Proteomes" id="UP000619479">
    <property type="component" value="Unassembled WGS sequence"/>
</dbReference>
<evidence type="ECO:0000313" key="2">
    <source>
        <dbReference type="Proteomes" id="UP000619479"/>
    </source>
</evidence>
<dbReference type="EMBL" id="BOMH01000037">
    <property type="protein sequence ID" value="GID67192.1"/>
    <property type="molecule type" value="Genomic_DNA"/>
</dbReference>
<keyword evidence="2" id="KW-1185">Reference proteome</keyword>
<reference evidence="1" key="1">
    <citation type="submission" date="2021-01" db="EMBL/GenBank/DDBJ databases">
        <title>Whole genome shotgun sequence of Actinoplanes cyaneus NBRC 14990.</title>
        <authorList>
            <person name="Komaki H."/>
            <person name="Tamura T."/>
        </authorList>
    </citation>
    <scope>NUCLEOTIDE SEQUENCE</scope>
    <source>
        <strain evidence="1">NBRC 14990</strain>
    </source>
</reference>
<evidence type="ECO:0000313" key="1">
    <source>
        <dbReference type="EMBL" id="GID67192.1"/>
    </source>
</evidence>
<protein>
    <submittedName>
        <fullName evidence="1">Uncharacterized protein</fullName>
    </submittedName>
</protein>
<accession>A0A919M5Z6</accession>
<gene>
    <name evidence="1" type="ORF">Acy02nite_50730</name>
</gene>
<proteinExistence type="predicted"/>
<name>A0A919M5Z6_9ACTN</name>
<dbReference type="AlphaFoldDB" id="A0A919M5Z6"/>
<sequence>MAAWTRARVAGATAWGRLSTLLTVPIDTPARAATSSIVAMVGSVRETLQFLVPPGAGEAAAIAVPDLRLLNRYKRCCSR</sequence>
<organism evidence="1 2">
    <name type="scientific">Actinoplanes cyaneus</name>
    <dbReference type="NCBI Taxonomy" id="52696"/>
    <lineage>
        <taxon>Bacteria</taxon>
        <taxon>Bacillati</taxon>
        <taxon>Actinomycetota</taxon>
        <taxon>Actinomycetes</taxon>
        <taxon>Micromonosporales</taxon>
        <taxon>Micromonosporaceae</taxon>
        <taxon>Actinoplanes</taxon>
    </lineage>
</organism>